<keyword evidence="2" id="KW-0245">EGF-like domain</keyword>
<dbReference type="PROSITE" id="PS50026">
    <property type="entry name" value="EGF_3"/>
    <property type="match status" value="1"/>
</dbReference>
<dbReference type="PANTHER" id="PTHR33834:SF2">
    <property type="entry name" value="SIGNALING PEPTIDE TAXIMIN 1"/>
    <property type="match status" value="1"/>
</dbReference>
<evidence type="ECO:0000259" key="4">
    <source>
        <dbReference type="PROSITE" id="PS50026"/>
    </source>
</evidence>
<dbReference type="AlphaFoldDB" id="A7RHX3"/>
<keyword evidence="2" id="KW-1015">Disulfide bond</keyword>
<dbReference type="OrthoDB" id="5952160at2759"/>
<feature type="disulfide bond" evidence="2">
    <location>
        <begin position="138"/>
        <end position="147"/>
    </location>
</feature>
<dbReference type="EMBL" id="DS469511">
    <property type="protein sequence ID" value="EDO48930.1"/>
    <property type="molecule type" value="Genomic_DNA"/>
</dbReference>
<keyword evidence="6" id="KW-1185">Reference proteome</keyword>
<dbReference type="PANTHER" id="PTHR33834">
    <property type="entry name" value="SIGNALING PEPTIDE TAXIMIN 2"/>
    <property type="match status" value="1"/>
</dbReference>
<dbReference type="Proteomes" id="UP000001593">
    <property type="component" value="Unassembled WGS sequence"/>
</dbReference>
<keyword evidence="3" id="KW-0732">Signal</keyword>
<dbReference type="Pfam" id="PF00024">
    <property type="entry name" value="PAN_1"/>
    <property type="match status" value="1"/>
</dbReference>
<dbReference type="InterPro" id="IPR003609">
    <property type="entry name" value="Pan_app"/>
</dbReference>
<dbReference type="PhylomeDB" id="A7RHX3"/>
<reference evidence="5 6" key="1">
    <citation type="journal article" date="2007" name="Science">
        <title>Sea anemone genome reveals ancestral eumetazoan gene repertoire and genomic organization.</title>
        <authorList>
            <person name="Putnam N.H."/>
            <person name="Srivastava M."/>
            <person name="Hellsten U."/>
            <person name="Dirks B."/>
            <person name="Chapman J."/>
            <person name="Salamov A."/>
            <person name="Terry A."/>
            <person name="Shapiro H."/>
            <person name="Lindquist E."/>
            <person name="Kapitonov V.V."/>
            <person name="Jurka J."/>
            <person name="Genikhovich G."/>
            <person name="Grigoriev I.V."/>
            <person name="Lucas S.M."/>
            <person name="Steele R.E."/>
            <person name="Finnerty J.R."/>
            <person name="Technau U."/>
            <person name="Martindale M.Q."/>
            <person name="Rokhsar D.S."/>
        </authorList>
    </citation>
    <scope>NUCLEOTIDE SEQUENCE [LARGE SCALE GENOMIC DNA]</scope>
    <source>
        <strain evidence="6">CH2 X CH6</strain>
    </source>
</reference>
<accession>A7RHX3</accession>
<dbReference type="KEGG" id="nve:5521309"/>
<sequence>MTCFAALLYQLLSFFTIVKSQGREDFSRDAVFTATEDEYLNFSAIKTVTAHRPFDCNLHCLVEPDCQSTNYHPPTRMCELCDHTFTSRPACKVNKPGYIHFDSNKGSISHDPCRNVRCKNGGTCHSACAKNSEWQCACQPNTTGMLCEQFAGNTPTSCKEVYSKGIGKNTAYILSLENKSIEIYCHLTVIDGCGDGGWTLAMKVNGSKDTFIYGSSLWTDKSAYNPSAGLTGFDNQETKLPSYWAVPFTKICIGLKVGDTLKSMTIPYTATSLYDVIADGTYRGTSNGKTAWRALIPGSSMQTYCNREGFNTVGWVRLGIVSNNEISCSAVDSMVGIGGITMLHFRGK</sequence>
<name>A7RHX3_NEMVE</name>
<evidence type="ECO:0000256" key="1">
    <source>
        <dbReference type="ARBA" id="ARBA00006373"/>
    </source>
</evidence>
<comment type="caution">
    <text evidence="2">Lacks conserved residue(s) required for the propagation of feature annotation.</text>
</comment>
<dbReference type="InParanoid" id="A7RHX3"/>
<feature type="chain" id="PRO_5002714224" description="EGF-like domain-containing protein" evidence="3">
    <location>
        <begin position="23"/>
        <end position="348"/>
    </location>
</feature>
<evidence type="ECO:0000256" key="3">
    <source>
        <dbReference type="SAM" id="SignalP"/>
    </source>
</evidence>
<dbReference type="OMA" id="CHSACAK"/>
<protein>
    <recommendedName>
        <fullName evidence="4">EGF-like domain-containing protein</fullName>
    </recommendedName>
</protein>
<dbReference type="SUPFAM" id="SSF57414">
    <property type="entry name" value="Hairpin loop containing domain-like"/>
    <property type="match status" value="1"/>
</dbReference>
<dbReference type="SUPFAM" id="SSF57196">
    <property type="entry name" value="EGF/Laminin"/>
    <property type="match status" value="1"/>
</dbReference>
<dbReference type="Gene3D" id="2.10.25.10">
    <property type="entry name" value="Laminin"/>
    <property type="match status" value="1"/>
</dbReference>
<dbReference type="PROSITE" id="PS00022">
    <property type="entry name" value="EGF_1"/>
    <property type="match status" value="1"/>
</dbReference>
<dbReference type="InterPro" id="IPR000742">
    <property type="entry name" value="EGF"/>
</dbReference>
<organism evidence="5 6">
    <name type="scientific">Nematostella vectensis</name>
    <name type="common">Starlet sea anemone</name>
    <dbReference type="NCBI Taxonomy" id="45351"/>
    <lineage>
        <taxon>Eukaryota</taxon>
        <taxon>Metazoa</taxon>
        <taxon>Cnidaria</taxon>
        <taxon>Anthozoa</taxon>
        <taxon>Hexacorallia</taxon>
        <taxon>Actiniaria</taxon>
        <taxon>Edwardsiidae</taxon>
        <taxon>Nematostella</taxon>
    </lineage>
</organism>
<dbReference type="HOGENOM" id="CLU_048804_0_0_1"/>
<gene>
    <name evidence="5" type="ORF">NEMVEDRAFT_v1g197366</name>
</gene>
<feature type="domain" description="EGF-like" evidence="4">
    <location>
        <begin position="109"/>
        <end position="148"/>
    </location>
</feature>
<evidence type="ECO:0000313" key="6">
    <source>
        <dbReference type="Proteomes" id="UP000001593"/>
    </source>
</evidence>
<feature type="signal peptide" evidence="3">
    <location>
        <begin position="1"/>
        <end position="22"/>
    </location>
</feature>
<comment type="similarity">
    <text evidence="1">Belongs to the EGF domain peptide family.</text>
</comment>
<evidence type="ECO:0000256" key="2">
    <source>
        <dbReference type="PROSITE-ProRule" id="PRU00076"/>
    </source>
</evidence>
<evidence type="ECO:0000313" key="5">
    <source>
        <dbReference type="EMBL" id="EDO48930.1"/>
    </source>
</evidence>
<proteinExistence type="inferred from homology"/>
<dbReference type="InterPro" id="IPR055283">
    <property type="entry name" value="TAXIMIN_1/2"/>
</dbReference>